<keyword evidence="1" id="KW-0472">Membrane</keyword>
<reference evidence="2 3" key="1">
    <citation type="submission" date="2018-03" db="EMBL/GenBank/DDBJ databases">
        <title>Adhaeribacter sp. HMF7605 Genome sequencing and assembly.</title>
        <authorList>
            <person name="Kang H."/>
            <person name="Kang J."/>
            <person name="Cha I."/>
            <person name="Kim H."/>
            <person name="Joh K."/>
        </authorList>
    </citation>
    <scope>NUCLEOTIDE SEQUENCE [LARGE SCALE GENOMIC DNA]</scope>
    <source>
        <strain evidence="2 3">HMF7605</strain>
    </source>
</reference>
<dbReference type="Proteomes" id="UP000240357">
    <property type="component" value="Unassembled WGS sequence"/>
</dbReference>
<proteinExistence type="predicted"/>
<dbReference type="EMBL" id="PYFT01000001">
    <property type="protein sequence ID" value="PSR55889.1"/>
    <property type="molecule type" value="Genomic_DNA"/>
</dbReference>
<gene>
    <name evidence="2" type="ORF">AHMF7605_21485</name>
</gene>
<comment type="caution">
    <text evidence="2">The sequence shown here is derived from an EMBL/GenBank/DDBJ whole genome shotgun (WGS) entry which is preliminary data.</text>
</comment>
<organism evidence="2 3">
    <name type="scientific">Adhaeribacter arboris</name>
    <dbReference type="NCBI Taxonomy" id="2072846"/>
    <lineage>
        <taxon>Bacteria</taxon>
        <taxon>Pseudomonadati</taxon>
        <taxon>Bacteroidota</taxon>
        <taxon>Cytophagia</taxon>
        <taxon>Cytophagales</taxon>
        <taxon>Hymenobacteraceae</taxon>
        <taxon>Adhaeribacter</taxon>
    </lineage>
</organism>
<keyword evidence="1" id="KW-0812">Transmembrane</keyword>
<accession>A0A2T2YK73</accession>
<dbReference type="AlphaFoldDB" id="A0A2T2YK73"/>
<evidence type="ECO:0000313" key="3">
    <source>
        <dbReference type="Proteomes" id="UP000240357"/>
    </source>
</evidence>
<feature type="transmembrane region" description="Helical" evidence="1">
    <location>
        <begin position="54"/>
        <end position="77"/>
    </location>
</feature>
<name>A0A2T2YK73_9BACT</name>
<evidence type="ECO:0000256" key="1">
    <source>
        <dbReference type="SAM" id="Phobius"/>
    </source>
</evidence>
<keyword evidence="1" id="KW-1133">Transmembrane helix</keyword>
<protein>
    <submittedName>
        <fullName evidence="2">Uncharacterized protein</fullName>
    </submittedName>
</protein>
<sequence length="83" mass="9281">MFFVLSSIKSIDQFHLEVKSTEPKISSAWKCILIKPSISNLSDLYNSIAFSNTLYARLALIPLVLIPKAEMIAIVIAKTKDKI</sequence>
<evidence type="ECO:0000313" key="2">
    <source>
        <dbReference type="EMBL" id="PSR55889.1"/>
    </source>
</evidence>
<keyword evidence="3" id="KW-1185">Reference proteome</keyword>